<comment type="caution">
    <text evidence="5">The sequence shown here is derived from an EMBL/GenBank/DDBJ whole genome shotgun (WGS) entry which is preliminary data.</text>
</comment>
<dbReference type="Proteomes" id="UP001159641">
    <property type="component" value="Unassembled WGS sequence"/>
</dbReference>
<dbReference type="GO" id="GO:0005829">
    <property type="term" value="C:cytosol"/>
    <property type="evidence" value="ECO:0007669"/>
    <property type="project" value="TreeGrafter"/>
</dbReference>
<gene>
    <name evidence="5" type="ORF">J1605_003604</name>
</gene>
<dbReference type="GO" id="GO:0043527">
    <property type="term" value="C:tRNA methyltransferase complex"/>
    <property type="evidence" value="ECO:0007669"/>
    <property type="project" value="TreeGrafter"/>
</dbReference>
<dbReference type="AlphaFoldDB" id="A0AB34HRB3"/>
<dbReference type="InterPro" id="IPR028884">
    <property type="entry name" value="Trm82"/>
</dbReference>
<accession>A0AB34HRB3</accession>
<dbReference type="GO" id="GO:0006400">
    <property type="term" value="P:tRNA modification"/>
    <property type="evidence" value="ECO:0007669"/>
    <property type="project" value="TreeGrafter"/>
</dbReference>
<evidence type="ECO:0000256" key="1">
    <source>
        <dbReference type="ARBA" id="ARBA00004123"/>
    </source>
</evidence>
<reference evidence="5 6" key="1">
    <citation type="submission" date="2022-11" db="EMBL/GenBank/DDBJ databases">
        <title>Whole genome sequence of Eschrichtius robustus ER-17-0199.</title>
        <authorList>
            <person name="Bruniche-Olsen A."/>
            <person name="Black A.N."/>
            <person name="Fields C.J."/>
            <person name="Walden K."/>
            <person name="Dewoody J.A."/>
        </authorList>
    </citation>
    <scope>NUCLEOTIDE SEQUENCE [LARGE SCALE GENOMIC DNA]</scope>
    <source>
        <strain evidence="5">ER-17-0199</strain>
        <tissue evidence="5">Blubber</tissue>
    </source>
</reference>
<evidence type="ECO:0000256" key="3">
    <source>
        <dbReference type="ARBA" id="ARBA00022737"/>
    </source>
</evidence>
<sequence length="181" mass="19318">MAGSAGLSLCGHALVVRGGSRLLATSTSSSDDDSLFIYDCSAAEKETQEHKGEDGQPVDKGSDTILASTFSKSGSYFALTDDSKRLILFRTKPWQCLSVRYEMLTLNRYDVERTAYTCMPITIVTVAIVYSTQLGPVLVTGYRVCAPGHCAIVLSKQCSSSLVVAEIENASMPPESVSGAS</sequence>
<evidence type="ECO:0000256" key="2">
    <source>
        <dbReference type="ARBA" id="ARBA00022574"/>
    </source>
</evidence>
<evidence type="ECO:0000313" key="5">
    <source>
        <dbReference type="EMBL" id="KAJ8793596.1"/>
    </source>
</evidence>
<evidence type="ECO:0000313" key="6">
    <source>
        <dbReference type="Proteomes" id="UP001159641"/>
    </source>
</evidence>
<proteinExistence type="predicted"/>
<name>A0AB34HRB3_ESCRO</name>
<evidence type="ECO:0000256" key="4">
    <source>
        <dbReference type="ARBA" id="ARBA00023242"/>
    </source>
</evidence>
<dbReference type="GO" id="GO:0005634">
    <property type="term" value="C:nucleus"/>
    <property type="evidence" value="ECO:0007669"/>
    <property type="project" value="UniProtKB-SubCell"/>
</dbReference>
<dbReference type="GO" id="GO:0036265">
    <property type="term" value="P:RNA (guanine-N7)-methylation"/>
    <property type="evidence" value="ECO:0007669"/>
    <property type="project" value="InterPro"/>
</dbReference>
<dbReference type="PANTHER" id="PTHR16288">
    <property type="entry name" value="WD40 REPEAT PROTEIN 4"/>
    <property type="match status" value="1"/>
</dbReference>
<keyword evidence="2" id="KW-0853">WD repeat</keyword>
<keyword evidence="4" id="KW-0539">Nucleus</keyword>
<keyword evidence="6" id="KW-1185">Reference proteome</keyword>
<dbReference type="PANTHER" id="PTHR16288:SF0">
    <property type="entry name" value="TRNA (GUANINE-N(7)-)-METHYLTRANSFERASE NON-CATALYTIC SUBUNIT WDR4"/>
    <property type="match status" value="1"/>
</dbReference>
<dbReference type="SUPFAM" id="SSF50993">
    <property type="entry name" value="Peptidase/esterase 'gauge' domain"/>
    <property type="match status" value="1"/>
</dbReference>
<protein>
    <submittedName>
        <fullName evidence="5">Uncharacterized protein</fullName>
    </submittedName>
</protein>
<keyword evidence="3" id="KW-0677">Repeat</keyword>
<organism evidence="5 6">
    <name type="scientific">Eschrichtius robustus</name>
    <name type="common">California gray whale</name>
    <name type="synonym">Eschrichtius gibbosus</name>
    <dbReference type="NCBI Taxonomy" id="9764"/>
    <lineage>
        <taxon>Eukaryota</taxon>
        <taxon>Metazoa</taxon>
        <taxon>Chordata</taxon>
        <taxon>Craniata</taxon>
        <taxon>Vertebrata</taxon>
        <taxon>Euteleostomi</taxon>
        <taxon>Mammalia</taxon>
        <taxon>Eutheria</taxon>
        <taxon>Laurasiatheria</taxon>
        <taxon>Artiodactyla</taxon>
        <taxon>Whippomorpha</taxon>
        <taxon>Cetacea</taxon>
        <taxon>Mysticeti</taxon>
        <taxon>Eschrichtiidae</taxon>
        <taxon>Eschrichtius</taxon>
    </lineage>
</organism>
<comment type="subcellular location">
    <subcellularLocation>
        <location evidence="1">Nucleus</location>
    </subcellularLocation>
</comment>
<dbReference type="EMBL" id="JAIQCJ010000963">
    <property type="protein sequence ID" value="KAJ8793596.1"/>
    <property type="molecule type" value="Genomic_DNA"/>
</dbReference>